<evidence type="ECO:0000256" key="1">
    <source>
        <dbReference type="SAM" id="MobiDB-lite"/>
    </source>
</evidence>
<dbReference type="AlphaFoldDB" id="A0A1D6I2D0"/>
<feature type="region of interest" description="Disordered" evidence="1">
    <location>
        <begin position="74"/>
        <end position="119"/>
    </location>
</feature>
<organism evidence="2">
    <name type="scientific">Zea mays</name>
    <name type="common">Maize</name>
    <dbReference type="NCBI Taxonomy" id="4577"/>
    <lineage>
        <taxon>Eukaryota</taxon>
        <taxon>Viridiplantae</taxon>
        <taxon>Streptophyta</taxon>
        <taxon>Embryophyta</taxon>
        <taxon>Tracheophyta</taxon>
        <taxon>Spermatophyta</taxon>
        <taxon>Magnoliopsida</taxon>
        <taxon>Liliopsida</taxon>
        <taxon>Poales</taxon>
        <taxon>Poaceae</taxon>
        <taxon>PACMAD clade</taxon>
        <taxon>Panicoideae</taxon>
        <taxon>Andropogonodae</taxon>
        <taxon>Andropogoneae</taxon>
        <taxon>Tripsacinae</taxon>
        <taxon>Zea</taxon>
    </lineage>
</organism>
<feature type="region of interest" description="Disordered" evidence="1">
    <location>
        <begin position="1"/>
        <end position="28"/>
    </location>
</feature>
<feature type="compositionally biased region" description="Polar residues" evidence="1">
    <location>
        <begin position="74"/>
        <end position="97"/>
    </location>
</feature>
<sequence length="119" mass="12558">MPTTSWCSRPCSPSGGSPGERDLPTPGSLPSLAAASCCLRPCSPTAARRRRSDREPFAMDKAFLLSGNEGIVGSSLTWGRGRSSSAVGWSGQDSSVPTRLHRSGPSSPLASYSQFREQD</sequence>
<accession>A0A1D6I2D0</accession>
<gene>
    <name evidence="2" type="ORF">ZEAMMB73_Zm00001d020140</name>
</gene>
<evidence type="ECO:0000313" key="2">
    <source>
        <dbReference type="EMBL" id="ONM54336.1"/>
    </source>
</evidence>
<protein>
    <submittedName>
        <fullName evidence="2">Uncharacterized protein</fullName>
    </submittedName>
</protein>
<proteinExistence type="predicted"/>
<reference evidence="2" key="1">
    <citation type="submission" date="2015-12" db="EMBL/GenBank/DDBJ databases">
        <title>Update maize B73 reference genome by single molecule sequencing technologies.</title>
        <authorList>
            <consortium name="Maize Genome Sequencing Project"/>
            <person name="Ware D."/>
        </authorList>
    </citation>
    <scope>NUCLEOTIDE SEQUENCE [LARGE SCALE GENOMIC DNA]</scope>
    <source>
        <tissue evidence="2">Seedling</tissue>
    </source>
</reference>
<name>A0A1D6I2D0_MAIZE</name>
<feature type="compositionally biased region" description="Polar residues" evidence="1">
    <location>
        <begin position="104"/>
        <end position="119"/>
    </location>
</feature>
<dbReference type="EMBL" id="CM007650">
    <property type="protein sequence ID" value="ONM54336.1"/>
    <property type="molecule type" value="Genomic_DNA"/>
</dbReference>